<evidence type="ECO:0000256" key="1">
    <source>
        <dbReference type="ARBA" id="ARBA00001946"/>
    </source>
</evidence>
<accession>A0A0P4W5R7</accession>
<dbReference type="CDD" id="cd01168">
    <property type="entry name" value="adenosine_kinase"/>
    <property type="match status" value="1"/>
</dbReference>
<keyword evidence="6" id="KW-0660">Purine salvage</keyword>
<evidence type="ECO:0000256" key="10">
    <source>
        <dbReference type="PIRSR" id="PIRSR601805-1"/>
    </source>
</evidence>
<dbReference type="PANTHER" id="PTHR45769">
    <property type="entry name" value="ADENOSINE KINASE"/>
    <property type="match status" value="1"/>
</dbReference>
<dbReference type="InterPro" id="IPR001805">
    <property type="entry name" value="Adenokinase"/>
</dbReference>
<feature type="region of interest" description="Disordered" evidence="11">
    <location>
        <begin position="1"/>
        <end position="60"/>
    </location>
</feature>
<dbReference type="GO" id="GO:0005524">
    <property type="term" value="F:ATP binding"/>
    <property type="evidence" value="ECO:0007669"/>
    <property type="project" value="UniProtKB-KW"/>
</dbReference>
<feature type="active site" description="Proton acceptor" evidence="10">
    <location>
        <position position="368"/>
    </location>
</feature>
<dbReference type="PANTHER" id="PTHR45769:SF3">
    <property type="entry name" value="ADENOSINE KINASE"/>
    <property type="match status" value="1"/>
</dbReference>
<organism evidence="13">
    <name type="scientific">Scylla olivacea</name>
    <name type="common">Orange mud crab</name>
    <name type="synonym">Cancer olivacea</name>
    <dbReference type="NCBI Taxonomy" id="85551"/>
    <lineage>
        <taxon>Eukaryota</taxon>
        <taxon>Metazoa</taxon>
        <taxon>Ecdysozoa</taxon>
        <taxon>Arthropoda</taxon>
        <taxon>Crustacea</taxon>
        <taxon>Multicrustacea</taxon>
        <taxon>Malacostraca</taxon>
        <taxon>Eumalacostraca</taxon>
        <taxon>Eucarida</taxon>
        <taxon>Decapoda</taxon>
        <taxon>Pleocyemata</taxon>
        <taxon>Brachyura</taxon>
        <taxon>Eubrachyura</taxon>
        <taxon>Portunoidea</taxon>
        <taxon>Portunidae</taxon>
        <taxon>Portuninae</taxon>
        <taxon>Scylla</taxon>
    </lineage>
</organism>
<evidence type="ECO:0000256" key="9">
    <source>
        <dbReference type="ARBA" id="ARBA00022840"/>
    </source>
</evidence>
<dbReference type="Pfam" id="PF00294">
    <property type="entry name" value="PfkB"/>
    <property type="match status" value="1"/>
</dbReference>
<feature type="domain" description="Carbohydrate kinase PfkB" evidence="12">
    <location>
        <begin position="107"/>
        <end position="407"/>
    </location>
</feature>
<dbReference type="GO" id="GO:0004001">
    <property type="term" value="F:adenosine kinase activity"/>
    <property type="evidence" value="ECO:0007669"/>
    <property type="project" value="UniProtKB-EC"/>
</dbReference>
<dbReference type="EC" id="2.7.1.20" evidence="4"/>
<dbReference type="PRINTS" id="PR00989">
    <property type="entry name" value="ADENOKINASE"/>
</dbReference>
<evidence type="ECO:0000256" key="11">
    <source>
        <dbReference type="SAM" id="MobiDB-lite"/>
    </source>
</evidence>
<dbReference type="Gene3D" id="3.30.1110.10">
    <property type="match status" value="1"/>
</dbReference>
<dbReference type="GO" id="GO:0005634">
    <property type="term" value="C:nucleus"/>
    <property type="evidence" value="ECO:0007669"/>
    <property type="project" value="TreeGrafter"/>
</dbReference>
<keyword evidence="5" id="KW-0808">Transferase</keyword>
<dbReference type="InterPro" id="IPR029056">
    <property type="entry name" value="Ribokinase-like"/>
</dbReference>
<sequence>MSGRGKQTGAPVREAASMSQANHEVAKEEEEVKPSDGSKRIKLDIPKEKREESPERSSPLFHKEKRTSWWLVSEGSLFGVGNPLLDIAVNTDSEYLKKYELEPNNAILAEKKHEPMYKEMAGMAGVEYLAGGATQNSMRVAQWILRKKHCATFMGSVGKDSFSKTLEEKAEEAGVKVRYQKQDDHPTGTCAVVITKNGACRSLVANLAAANHFSKSHLDVPENKALLEKAKFYYISGFFLTVSPETIQTIGKHACEHNKVFSMNLSAPFLCEHFKKPMMAAFPYIDILFSNETEAAKFSEVQGFGLTDIREIALKTASLPKENEKRSRIVVFTQGADNVILAKDGKVKEFPVVRLPEEKLIDTNGAGDAFVGGFLAQLVQGRDVADCIKCGIWAATEIIQRSGCTFPPDLRYED</sequence>
<name>A0A0P4W5R7_SCYOL</name>
<dbReference type="UniPathway" id="UPA00588">
    <property type="reaction ID" value="UER00659"/>
</dbReference>
<dbReference type="InterPro" id="IPR011611">
    <property type="entry name" value="PfkB_dom"/>
</dbReference>
<evidence type="ECO:0000256" key="4">
    <source>
        <dbReference type="ARBA" id="ARBA00012119"/>
    </source>
</evidence>
<evidence type="ECO:0000256" key="7">
    <source>
        <dbReference type="ARBA" id="ARBA00022741"/>
    </source>
</evidence>
<dbReference type="GO" id="GO:0006144">
    <property type="term" value="P:purine nucleobase metabolic process"/>
    <property type="evidence" value="ECO:0007669"/>
    <property type="project" value="TreeGrafter"/>
</dbReference>
<keyword evidence="9" id="KW-0067">ATP-binding</keyword>
<dbReference type="SUPFAM" id="SSF53613">
    <property type="entry name" value="Ribokinase-like"/>
    <property type="match status" value="1"/>
</dbReference>
<dbReference type="GO" id="GO:0006166">
    <property type="term" value="P:purine ribonucleoside salvage"/>
    <property type="evidence" value="ECO:0007669"/>
    <property type="project" value="UniProtKB-KW"/>
</dbReference>
<evidence type="ECO:0000259" key="12">
    <source>
        <dbReference type="Pfam" id="PF00294"/>
    </source>
</evidence>
<proteinExistence type="inferred from homology"/>
<comment type="cofactor">
    <cofactor evidence="1">
        <name>Mg(2+)</name>
        <dbReference type="ChEBI" id="CHEBI:18420"/>
    </cofactor>
</comment>
<dbReference type="AlphaFoldDB" id="A0A0P4W5R7"/>
<evidence type="ECO:0000313" key="13">
    <source>
        <dbReference type="EMBL" id="JAI60946.1"/>
    </source>
</evidence>
<dbReference type="PROSITE" id="PS00584">
    <property type="entry name" value="PFKB_KINASES_2"/>
    <property type="match status" value="1"/>
</dbReference>
<reference evidence="13" key="1">
    <citation type="submission" date="2015-09" db="EMBL/GenBank/DDBJ databases">
        <title>Scylla olivacea transcriptome.</title>
        <authorList>
            <person name="Ikhwanuddin M."/>
        </authorList>
    </citation>
    <scope>NUCLEOTIDE SEQUENCE</scope>
</reference>
<evidence type="ECO:0000256" key="2">
    <source>
        <dbReference type="ARBA" id="ARBA00004801"/>
    </source>
</evidence>
<dbReference type="GO" id="GO:0005829">
    <property type="term" value="C:cytosol"/>
    <property type="evidence" value="ECO:0007669"/>
    <property type="project" value="TreeGrafter"/>
</dbReference>
<evidence type="ECO:0000256" key="3">
    <source>
        <dbReference type="ARBA" id="ARBA00010688"/>
    </source>
</evidence>
<keyword evidence="8" id="KW-0418">Kinase</keyword>
<feature type="compositionally biased region" description="Basic and acidic residues" evidence="11">
    <location>
        <begin position="24"/>
        <end position="55"/>
    </location>
</feature>
<evidence type="ECO:0000256" key="8">
    <source>
        <dbReference type="ARBA" id="ARBA00022777"/>
    </source>
</evidence>
<comment type="pathway">
    <text evidence="2">Purine metabolism; AMP biosynthesis via salvage pathway; AMP from adenosine: step 1/1.</text>
</comment>
<evidence type="ECO:0000256" key="6">
    <source>
        <dbReference type="ARBA" id="ARBA00022726"/>
    </source>
</evidence>
<dbReference type="GO" id="GO:0044209">
    <property type="term" value="P:AMP salvage"/>
    <property type="evidence" value="ECO:0007669"/>
    <property type="project" value="UniProtKB-UniPathway"/>
</dbReference>
<dbReference type="InterPro" id="IPR002173">
    <property type="entry name" value="Carboh/pur_kinase_PfkB_CS"/>
</dbReference>
<keyword evidence="7" id="KW-0547">Nucleotide-binding</keyword>
<protein>
    <recommendedName>
        <fullName evidence="4">adenosine kinase</fullName>
        <ecNumber evidence="4">2.7.1.20</ecNumber>
    </recommendedName>
</protein>
<comment type="similarity">
    <text evidence="3">Belongs to the carbohydrate kinase PfkB family.</text>
</comment>
<dbReference type="FunFam" id="3.40.1190.20:FF:000006">
    <property type="entry name" value="Adenosine kinase 2"/>
    <property type="match status" value="1"/>
</dbReference>
<dbReference type="EMBL" id="GDRN01087999">
    <property type="protein sequence ID" value="JAI60946.1"/>
    <property type="molecule type" value="Transcribed_RNA"/>
</dbReference>
<dbReference type="Gene3D" id="3.40.1190.20">
    <property type="match status" value="1"/>
</dbReference>
<evidence type="ECO:0000256" key="5">
    <source>
        <dbReference type="ARBA" id="ARBA00022679"/>
    </source>
</evidence>